<dbReference type="EMBL" id="JBIAZM010000001">
    <property type="protein sequence ID" value="MFF5198634.1"/>
    <property type="molecule type" value="Genomic_DNA"/>
</dbReference>
<dbReference type="RefSeq" id="WP_387217697.1">
    <property type="nucleotide sequence ID" value="NZ_JBIAZM010000001.1"/>
</dbReference>
<organism evidence="1 2">
    <name type="scientific">Micromonospora parva</name>
    <dbReference type="NCBI Taxonomy" id="1464048"/>
    <lineage>
        <taxon>Bacteria</taxon>
        <taxon>Bacillati</taxon>
        <taxon>Actinomycetota</taxon>
        <taxon>Actinomycetes</taxon>
        <taxon>Micromonosporales</taxon>
        <taxon>Micromonosporaceae</taxon>
        <taxon>Micromonospora</taxon>
    </lineage>
</organism>
<sequence length="619" mass="66853">MTDVIRLPARSFSQLAAGHGDAETIARLRRGQLSRRLFLLRALLDADSSPATEASLELLVRAQAHRPEAVDEVLLAPHVGSWLTVTLRRLRAGPATVPPRSRRSGATVAASRDVSRLGEIAAAAAARAGLDFTIELSSTDGQVMLPTYGRAESGTGSVTVTAEDGRLRIGPVLVPTDPSADAPGWSGLRTITAQAAGRTLRLIVDDLDPCRDIHQLRAAGRLSDAELAGWQAALDEAWPVLVRSHPGYAEGIAAGLTTIVPLVAPEESYGVNATAMESFGAVSLTPPTDPLVLAAALVHEWQHAKLGALLDLIPLHHADSEPRHYAPWRDDPRPLGGLLHGVYAFFGVTDFWRVQRRVQRDAAARFADFEFARWRSMVWQTTELLHGVPNLTEEGRRFLATLTERQRRWLAEPVSPAAASLARQVTAEHRLGWRLRNRVPDPHRVRRLADDWLAGAAPSPGPISAVLTHDVGWTSTHNVRFDLAGLQMADPEGFDQLCTDPAQVTTQIPQASAGDIAQILGDDATARAAYLRQILDQPDEPRSWIGLAILTELSGDGADGETAALHQMPELVAALHREIRRRGADAPDPLRLTRWLRPLVAEAPEAVSPAAGAPLAARA</sequence>
<name>A0ABW6VLY0_9ACTN</name>
<proteinExistence type="predicted"/>
<comment type="caution">
    <text evidence="1">The sequence shown here is derived from an EMBL/GenBank/DDBJ whole genome shotgun (WGS) entry which is preliminary data.</text>
</comment>
<gene>
    <name evidence="1" type="ORF">ACFY3B_03400</name>
</gene>
<accession>A0ABW6VLY0</accession>
<dbReference type="Proteomes" id="UP001602287">
    <property type="component" value="Unassembled WGS sequence"/>
</dbReference>
<dbReference type="NCBIfam" id="TIGR04267">
    <property type="entry name" value="mod_HExxH"/>
    <property type="match status" value="1"/>
</dbReference>
<reference evidence="1 2" key="1">
    <citation type="submission" date="2024-10" db="EMBL/GenBank/DDBJ databases">
        <title>The Natural Products Discovery Center: Release of the First 8490 Sequenced Strains for Exploring Actinobacteria Biosynthetic Diversity.</title>
        <authorList>
            <person name="Kalkreuter E."/>
            <person name="Kautsar S.A."/>
            <person name="Yang D."/>
            <person name="Bader C.D."/>
            <person name="Teijaro C.N."/>
            <person name="Fluegel L."/>
            <person name="Davis C.M."/>
            <person name="Simpson J.R."/>
            <person name="Lauterbach L."/>
            <person name="Steele A.D."/>
            <person name="Gui C."/>
            <person name="Meng S."/>
            <person name="Li G."/>
            <person name="Viehrig K."/>
            <person name="Ye F."/>
            <person name="Su P."/>
            <person name="Kiefer A.F."/>
            <person name="Nichols A."/>
            <person name="Cepeda A.J."/>
            <person name="Yan W."/>
            <person name="Fan B."/>
            <person name="Jiang Y."/>
            <person name="Adhikari A."/>
            <person name="Zheng C.-J."/>
            <person name="Schuster L."/>
            <person name="Cowan T.M."/>
            <person name="Smanski M.J."/>
            <person name="Chevrette M.G."/>
            <person name="De Carvalho L.P.S."/>
            <person name="Shen B."/>
        </authorList>
    </citation>
    <scope>NUCLEOTIDE SEQUENCE [LARGE SCALE GENOMIC DNA]</scope>
    <source>
        <strain evidence="1 2">NPDC000140</strain>
    </source>
</reference>
<keyword evidence="2" id="KW-1185">Reference proteome</keyword>
<evidence type="ECO:0000313" key="2">
    <source>
        <dbReference type="Proteomes" id="UP001602287"/>
    </source>
</evidence>
<evidence type="ECO:0000313" key="1">
    <source>
        <dbReference type="EMBL" id="MFF5198634.1"/>
    </source>
</evidence>
<dbReference type="InterPro" id="IPR026337">
    <property type="entry name" value="AKG_HExxH"/>
</dbReference>
<protein>
    <submittedName>
        <fullName evidence="1">HEXXH motif domain-containing protein</fullName>
    </submittedName>
</protein>